<gene>
    <name evidence="3" type="ORF">IHE39_24995</name>
</gene>
<dbReference type="NCBIfam" id="NF040876">
    <property type="entry name" value="RHE_PE00001_fam"/>
    <property type="match status" value="1"/>
</dbReference>
<evidence type="ECO:0000259" key="2">
    <source>
        <dbReference type="Pfam" id="PF11972"/>
    </source>
</evidence>
<reference evidence="3 4" key="1">
    <citation type="submission" date="2020-09" db="EMBL/GenBank/DDBJ databases">
        <title>Draft Genome Sequence of Aminobacter carboxidus type strain DSM 1086, a soil Gram-negative carboxydobacterium.</title>
        <authorList>
            <person name="Turrini P."/>
            <person name="Tescari M."/>
            <person name="Artuso I."/>
            <person name="Lugli G.A."/>
            <person name="Frangipani E."/>
            <person name="Ventura M."/>
            <person name="Visca P."/>
        </authorList>
    </citation>
    <scope>NUCLEOTIDE SEQUENCE [LARGE SCALE GENOMIC DNA]</scope>
    <source>
        <strain evidence="3 4">DSM 1086</strain>
    </source>
</reference>
<dbReference type="Proteomes" id="UP000598227">
    <property type="component" value="Unassembled WGS sequence"/>
</dbReference>
<evidence type="ECO:0000313" key="3">
    <source>
        <dbReference type="EMBL" id="MBE1207550.1"/>
    </source>
</evidence>
<dbReference type="Pfam" id="PF11972">
    <property type="entry name" value="HTH_13"/>
    <property type="match status" value="1"/>
</dbReference>
<dbReference type="InterPro" id="IPR048017">
    <property type="entry name" value="Y4cF-like"/>
</dbReference>
<organism evidence="3 4">
    <name type="scientific">Aminobacter carboxidus</name>
    <dbReference type="NCBI Taxonomy" id="376165"/>
    <lineage>
        <taxon>Bacteria</taxon>
        <taxon>Pseudomonadati</taxon>
        <taxon>Pseudomonadota</taxon>
        <taxon>Alphaproteobacteria</taxon>
        <taxon>Hyphomicrobiales</taxon>
        <taxon>Phyllobacteriaceae</taxon>
        <taxon>Aminobacter</taxon>
    </lineage>
</organism>
<keyword evidence="4" id="KW-1185">Reference proteome</keyword>
<dbReference type="RefSeq" id="WP_192568372.1">
    <property type="nucleotide sequence ID" value="NZ_JACZEP010000011.1"/>
</dbReference>
<evidence type="ECO:0000259" key="1">
    <source>
        <dbReference type="Pfam" id="PF07756"/>
    </source>
</evidence>
<dbReference type="InterPro" id="IPR011670">
    <property type="entry name" value="DUF1612"/>
</dbReference>
<feature type="domain" description="HTH DNA binding" evidence="2">
    <location>
        <begin position="321"/>
        <end position="374"/>
    </location>
</feature>
<dbReference type="InterPro" id="IPR021068">
    <property type="entry name" value="HTH_DNA-bd"/>
</dbReference>
<dbReference type="EMBL" id="JACZEP010000011">
    <property type="protein sequence ID" value="MBE1207550.1"/>
    <property type="molecule type" value="Genomic_DNA"/>
</dbReference>
<protein>
    <submittedName>
        <fullName evidence="3">DUF1612 domain-containing protein</fullName>
    </submittedName>
</protein>
<dbReference type="Pfam" id="PF07756">
    <property type="entry name" value="DUF1612"/>
    <property type="match status" value="1"/>
</dbReference>
<proteinExistence type="predicted"/>
<feature type="domain" description="DUF1612" evidence="1">
    <location>
        <begin position="188"/>
        <end position="312"/>
    </location>
</feature>
<comment type="caution">
    <text evidence="3">The sequence shown here is derived from an EMBL/GenBank/DDBJ whole genome shotgun (WGS) entry which is preliminary data.</text>
</comment>
<sequence>MAYEIGNLPLEALIRPTGEATATLVRLDERLARSPVREGWIERSHFHDATAALWIEGELVHLEDLVFHDAQMDQRSPTHELTRAHAVLRKRRRILSQPCDWVFGREGLRELTGQDGSGVDLSVDGREGEGGVLTKAAPATAAEVPEDDALTREFAEIDALLARSSKILSGAAVPLRRVPQDDNRLSVFFDEDWDEGGRLAEWRDALDRTRHLPVVLRAALLLDAWNDIEVLQRGAWIGPLLVAALMRQEGPAVHHLPCLHLGAQKIPRERRRAHNRTDRLLAWIDAICEAASTGLKEHDRLLLAKEQMERVLRGRRATSKLPALLDLVLSRPLVSTSMIQEELKVSRQGALDLVGAFNLRELTGKGSFRAWGIV</sequence>
<accession>A0ABR9GV45</accession>
<evidence type="ECO:0000313" key="4">
    <source>
        <dbReference type="Proteomes" id="UP000598227"/>
    </source>
</evidence>
<name>A0ABR9GV45_9HYPH</name>